<dbReference type="OrthoDB" id="1122768at2"/>
<feature type="transmembrane region" description="Helical" evidence="1">
    <location>
        <begin position="140"/>
        <end position="164"/>
    </location>
</feature>
<proteinExistence type="predicted"/>
<dbReference type="InterPro" id="IPR025250">
    <property type="entry name" value="DUF4199"/>
</dbReference>
<organism evidence="2 3">
    <name type="scientific">Ekhidna lutea</name>
    <dbReference type="NCBI Taxonomy" id="447679"/>
    <lineage>
        <taxon>Bacteria</taxon>
        <taxon>Pseudomonadati</taxon>
        <taxon>Bacteroidota</taxon>
        <taxon>Cytophagia</taxon>
        <taxon>Cytophagales</taxon>
        <taxon>Reichenbachiellaceae</taxon>
        <taxon>Ekhidna</taxon>
    </lineage>
</organism>
<protein>
    <recommendedName>
        <fullName evidence="4">DUF4199 domain-containing protein</fullName>
    </recommendedName>
</protein>
<keyword evidence="1" id="KW-0812">Transmembrane</keyword>
<dbReference type="Proteomes" id="UP000198393">
    <property type="component" value="Unassembled WGS sequence"/>
</dbReference>
<dbReference type="RefSeq" id="WP_089357168.1">
    <property type="nucleotide sequence ID" value="NZ_FZPD01000004.1"/>
</dbReference>
<dbReference type="Pfam" id="PF13858">
    <property type="entry name" value="DUF4199"/>
    <property type="match status" value="1"/>
</dbReference>
<dbReference type="EMBL" id="FZPD01000004">
    <property type="protein sequence ID" value="SNT13743.1"/>
    <property type="molecule type" value="Genomic_DNA"/>
</dbReference>
<evidence type="ECO:0000313" key="3">
    <source>
        <dbReference type="Proteomes" id="UP000198393"/>
    </source>
</evidence>
<gene>
    <name evidence="2" type="ORF">SAMN05421640_2456</name>
</gene>
<feature type="transmembrane region" description="Helical" evidence="1">
    <location>
        <begin position="77"/>
        <end position="99"/>
    </location>
</feature>
<sequence>MEETTNPTTKSISMKWGVIYGLVGIIFLVVVDFAGMMQNRAVSWIGYLILGALIFMAHKEYKSEGDGYMSYSKGLGIGTLTTLIGGIINSLFFFVYISFINTEFVNLIKEKSIMDMEARGMSDAEIDQAMGFSEAFMSPVAMTIFSILGTVLFGFILSLIVSIFTKNNQPEGI</sequence>
<evidence type="ECO:0000256" key="1">
    <source>
        <dbReference type="SAM" id="Phobius"/>
    </source>
</evidence>
<reference evidence="2 3" key="1">
    <citation type="submission" date="2017-06" db="EMBL/GenBank/DDBJ databases">
        <authorList>
            <person name="Kim H.J."/>
            <person name="Triplett B.A."/>
        </authorList>
    </citation>
    <scope>NUCLEOTIDE SEQUENCE [LARGE SCALE GENOMIC DNA]</scope>
    <source>
        <strain evidence="2 3">DSM 19307</strain>
    </source>
</reference>
<keyword evidence="1" id="KW-0472">Membrane</keyword>
<evidence type="ECO:0000313" key="2">
    <source>
        <dbReference type="EMBL" id="SNT13743.1"/>
    </source>
</evidence>
<keyword evidence="3" id="KW-1185">Reference proteome</keyword>
<keyword evidence="1" id="KW-1133">Transmembrane helix</keyword>
<name>A0A239K7X4_EKHLU</name>
<accession>A0A239K7X4</accession>
<evidence type="ECO:0008006" key="4">
    <source>
        <dbReference type="Google" id="ProtNLM"/>
    </source>
</evidence>
<feature type="transmembrane region" description="Helical" evidence="1">
    <location>
        <begin position="16"/>
        <end position="35"/>
    </location>
</feature>
<feature type="transmembrane region" description="Helical" evidence="1">
    <location>
        <begin position="41"/>
        <end position="57"/>
    </location>
</feature>
<dbReference type="AlphaFoldDB" id="A0A239K7X4"/>